<dbReference type="AlphaFoldDB" id="Q9AG94"/>
<sequence length="27" mass="3193">MFRFHAAAHQPLRRFSPSRRLETAPVL</sequence>
<accession>Q9AG94</accession>
<dbReference type="EMBL" id="AF338706">
    <property type="protein sequence ID" value="AAK28911.1"/>
    <property type="molecule type" value="Genomic_DNA"/>
</dbReference>
<organism evidence="1">
    <name type="scientific">Corynebacterium jeikeium</name>
    <dbReference type="NCBI Taxonomy" id="38289"/>
    <lineage>
        <taxon>Bacteria</taxon>
        <taxon>Bacillati</taxon>
        <taxon>Actinomycetota</taxon>
        <taxon>Actinomycetes</taxon>
        <taxon>Mycobacteriales</taxon>
        <taxon>Corynebacteriaceae</taxon>
        <taxon>Corynebacterium</taxon>
    </lineage>
</organism>
<name>Q9AG94_CORJE</name>
<reference evidence="1" key="1">
    <citation type="journal article" date="2001" name="Antimicrob. Agents Chemother.">
        <title>Inducible macrolide resistance in Corynebacterium jeikeium.</title>
        <authorList>
            <person name="Rosato A.E."/>
            <person name="Lee B.S."/>
            <person name="Nash K.A."/>
        </authorList>
    </citation>
    <scope>NUCLEOTIDE SEQUENCE</scope>
    <source>
        <strain evidence="1">CJ12</strain>
    </source>
</reference>
<evidence type="ECO:0000313" key="1">
    <source>
        <dbReference type="EMBL" id="AAK28911.1"/>
    </source>
</evidence>
<proteinExistence type="predicted"/>
<protein>
    <submittedName>
        <fullName evidence="1">Putative leader peptide</fullName>
    </submittedName>
</protein>